<dbReference type="GO" id="GO:0004190">
    <property type="term" value="F:aspartic-type endopeptidase activity"/>
    <property type="evidence" value="ECO:0007669"/>
    <property type="project" value="InterPro"/>
</dbReference>
<dbReference type="InterPro" id="IPR051320">
    <property type="entry name" value="Viral_Replic_Matur_Polypro"/>
</dbReference>
<dbReference type="InterPro" id="IPR000588">
    <property type="entry name" value="Pept_A3A"/>
</dbReference>
<protein>
    <recommendedName>
        <fullName evidence="1">RNA-directed DNA polymerase</fullName>
        <ecNumber evidence="1">2.7.7.49</ecNumber>
    </recommendedName>
</protein>
<gene>
    <name evidence="5" type="ORF">POTOM_011529</name>
</gene>
<comment type="caution">
    <text evidence="5">The sequence shown here is derived from an EMBL/GenBank/DDBJ whole genome shotgun (WGS) entry which is preliminary data.</text>
</comment>
<keyword evidence="6" id="KW-1185">Reference proteome</keyword>
<dbReference type="EC" id="2.7.7.49" evidence="1"/>
<dbReference type="OrthoDB" id="849087at2759"/>
<evidence type="ECO:0000259" key="3">
    <source>
        <dbReference type="Pfam" id="PF02160"/>
    </source>
</evidence>
<dbReference type="Pfam" id="PF17919">
    <property type="entry name" value="RT_RNaseH_2"/>
    <property type="match status" value="1"/>
</dbReference>
<dbReference type="AlphaFoldDB" id="A0A8X8D8E9"/>
<dbReference type="PANTHER" id="PTHR33064">
    <property type="entry name" value="POL PROTEIN"/>
    <property type="match status" value="1"/>
</dbReference>
<dbReference type="Proteomes" id="UP000886885">
    <property type="component" value="Chromosome 3A"/>
</dbReference>
<reference evidence="5" key="1">
    <citation type="journal article" date="2020" name="bioRxiv">
        <title>Hybrid origin of Populus tomentosa Carr. identified through genome sequencing and phylogenomic analysis.</title>
        <authorList>
            <person name="An X."/>
            <person name="Gao K."/>
            <person name="Chen Z."/>
            <person name="Li J."/>
            <person name="Yang X."/>
            <person name="Yang X."/>
            <person name="Zhou J."/>
            <person name="Guo T."/>
            <person name="Zhao T."/>
            <person name="Huang S."/>
            <person name="Miao D."/>
            <person name="Khan W.U."/>
            <person name="Rao P."/>
            <person name="Ye M."/>
            <person name="Lei B."/>
            <person name="Liao W."/>
            <person name="Wang J."/>
            <person name="Ji L."/>
            <person name="Li Y."/>
            <person name="Guo B."/>
            <person name="Mustafa N.S."/>
            <person name="Li S."/>
            <person name="Yun Q."/>
            <person name="Keller S.R."/>
            <person name="Mao J."/>
            <person name="Zhang R."/>
            <person name="Strauss S.H."/>
        </authorList>
    </citation>
    <scope>NUCLEOTIDE SEQUENCE</scope>
    <source>
        <strain evidence="5">GM15</strain>
        <tissue evidence="5">Leaf</tissue>
    </source>
</reference>
<dbReference type="InterPro" id="IPR041577">
    <property type="entry name" value="RT_RNaseH_2"/>
</dbReference>
<evidence type="ECO:0000256" key="2">
    <source>
        <dbReference type="SAM" id="MobiDB-lite"/>
    </source>
</evidence>
<dbReference type="GO" id="GO:0003964">
    <property type="term" value="F:RNA-directed DNA polymerase activity"/>
    <property type="evidence" value="ECO:0007669"/>
    <property type="project" value="UniProtKB-EC"/>
</dbReference>
<evidence type="ECO:0000313" key="6">
    <source>
        <dbReference type="Proteomes" id="UP000886885"/>
    </source>
</evidence>
<proteinExistence type="predicted"/>
<feature type="domain" description="Peptidase A3A" evidence="3">
    <location>
        <begin position="289"/>
        <end position="465"/>
    </location>
</feature>
<accession>A0A8X8D8E9</accession>
<evidence type="ECO:0000259" key="4">
    <source>
        <dbReference type="Pfam" id="PF17919"/>
    </source>
</evidence>
<sequence>MKEYKSVKEQLLEYYMAHDHNNWTNTVIKVLSCEDPEIEQAPDQYEDLNILVAIPNPRHQNLNVEIDETYDDNMNPTQAESSAQGASRNPPSGVSYDRPSQRPRPTRSHNTTYQSAPLGGSYRSGTGRFQRYNIPEDYAPERKYSADILDIDCVDSKERRRRIQAWHNSLRLIIATDDNLANDFELAHILMVNKSSRMANELISGINKEEFMRGSSEDFLQNIRRALISRIKSNLEDKIPTWEELETEEGWDLLLNDSTTPCSETNNESQQLSDNEIDDFLDYDTLPLYTGASMCLANKNIIPPQFWTKTPNPIYAKLADDTIHTLDVVAERIEILIQDKVFIIPTLYQTESRYDILLGNNFVRLYEPFGQWGKIIVFHHDGQTVVCPKVTKAYHRGQPGFLDSQKHGSHSKAPEPENIVQNLDFDQKSLGESICTFSPSEDFLLNLMSISIIEDKLKMVCSDNPLDNNISKYKFRAHIELVDKTTKIKVPPMQYTAPDRDEFVKQIQELLDAHLIEPSKSPHFSPAFLVNKHSEQKRGKRRMVINYKKLNDHTIGDGYLLPRKDELLDQIRGKKLFSSFDCKSGFWQVAQIRQPLQAKLKKDTVWQWSKEDTNYVDKLKKEIKHLPPVHHPGPDEPLIIETDASDKYWGGILKSKPLERPELICGYASGTFKPAEQNYHSNEKELLALINTIKRFQVYLIPVLINKEDLSGGNSGCNTLT</sequence>
<feature type="region of interest" description="Disordered" evidence="2">
    <location>
        <begin position="71"/>
        <end position="127"/>
    </location>
</feature>
<evidence type="ECO:0000256" key="1">
    <source>
        <dbReference type="ARBA" id="ARBA00012493"/>
    </source>
</evidence>
<dbReference type="Pfam" id="PF02160">
    <property type="entry name" value="Peptidase_A3"/>
    <property type="match status" value="1"/>
</dbReference>
<dbReference type="GO" id="GO:0006508">
    <property type="term" value="P:proteolysis"/>
    <property type="evidence" value="ECO:0007669"/>
    <property type="project" value="InterPro"/>
</dbReference>
<feature type="compositionally biased region" description="Polar residues" evidence="2">
    <location>
        <begin position="72"/>
        <end position="92"/>
    </location>
</feature>
<dbReference type="PANTHER" id="PTHR33064:SF37">
    <property type="entry name" value="RIBONUCLEASE H"/>
    <property type="match status" value="1"/>
</dbReference>
<name>A0A8X8D8E9_POPTO</name>
<dbReference type="EMBL" id="JAAWWB010000005">
    <property type="protein sequence ID" value="KAG6782139.1"/>
    <property type="molecule type" value="Genomic_DNA"/>
</dbReference>
<organism evidence="5 6">
    <name type="scientific">Populus tomentosa</name>
    <name type="common">Chinese white poplar</name>
    <dbReference type="NCBI Taxonomy" id="118781"/>
    <lineage>
        <taxon>Eukaryota</taxon>
        <taxon>Viridiplantae</taxon>
        <taxon>Streptophyta</taxon>
        <taxon>Embryophyta</taxon>
        <taxon>Tracheophyta</taxon>
        <taxon>Spermatophyta</taxon>
        <taxon>Magnoliopsida</taxon>
        <taxon>eudicotyledons</taxon>
        <taxon>Gunneridae</taxon>
        <taxon>Pentapetalae</taxon>
        <taxon>rosids</taxon>
        <taxon>fabids</taxon>
        <taxon>Malpighiales</taxon>
        <taxon>Salicaceae</taxon>
        <taxon>Saliceae</taxon>
        <taxon>Populus</taxon>
    </lineage>
</organism>
<feature type="domain" description="Reverse transcriptase/retrotransposon-derived protein RNase H-like" evidence="4">
    <location>
        <begin position="608"/>
        <end position="701"/>
    </location>
</feature>
<evidence type="ECO:0000313" key="5">
    <source>
        <dbReference type="EMBL" id="KAG6782139.1"/>
    </source>
</evidence>